<protein>
    <submittedName>
        <fullName evidence="1">Uncharacterized protein</fullName>
    </submittedName>
</protein>
<evidence type="ECO:0000313" key="2">
    <source>
        <dbReference type="Proteomes" id="UP000287896"/>
    </source>
</evidence>
<sequence>MKTNKNILKGNRHAEMKAVKGHHFYAVVELTSKDKQGNTIRKDVLVTTVFPTTRIKAEKELQLEAKKLGGKVTYFGGFKK</sequence>
<proteinExistence type="predicted"/>
<evidence type="ECO:0000313" key="1">
    <source>
        <dbReference type="EMBL" id="AZU99021.1"/>
    </source>
</evidence>
<reference evidence="1 2" key="1">
    <citation type="submission" date="2018-12" db="EMBL/GenBank/DDBJ databases">
        <title>Characterization of a novel siphovirus infacting Bacillus anthracis.</title>
        <authorList>
            <person name="Hu X."/>
            <person name="Wan X."/>
            <person name="Geng P."/>
            <person name="Yuan Z."/>
        </authorList>
    </citation>
    <scope>NUCLEOTIDE SEQUENCE [LARGE SCALE GENOMIC DNA]</scope>
</reference>
<gene>
    <name evidence="1" type="ORF">pW2_252</name>
</gene>
<accession>A0A3Q9R7K2</accession>
<name>A0A3Q9R7K2_9CAUD</name>
<dbReference type="Proteomes" id="UP000287896">
    <property type="component" value="Segment"/>
</dbReference>
<organism evidence="1 2">
    <name type="scientific">Bacillus phage pW2</name>
    <dbReference type="NCBI Taxonomy" id="2500559"/>
    <lineage>
        <taxon>Viruses</taxon>
        <taxon>Duplodnaviria</taxon>
        <taxon>Heunggongvirae</taxon>
        <taxon>Uroviricota</taxon>
        <taxon>Caudoviricetes</taxon>
        <taxon>Joanripponvirinae</taxon>
        <taxon>Sophritavirus</taxon>
        <taxon>Sophritavirus pW2</taxon>
    </lineage>
</organism>
<dbReference type="EMBL" id="MK288021">
    <property type="protein sequence ID" value="AZU99021.1"/>
    <property type="molecule type" value="Genomic_DNA"/>
</dbReference>
<keyword evidence="2" id="KW-1185">Reference proteome</keyword>